<dbReference type="Pfam" id="PF00392">
    <property type="entry name" value="GntR"/>
    <property type="match status" value="1"/>
</dbReference>
<keyword evidence="1" id="KW-0805">Transcription regulation</keyword>
<dbReference type="SMART" id="SM00866">
    <property type="entry name" value="UTRA"/>
    <property type="match status" value="1"/>
</dbReference>
<dbReference type="InterPro" id="IPR011663">
    <property type="entry name" value="UTRA"/>
</dbReference>
<gene>
    <name evidence="5" type="ORF">ACEZDG_15745</name>
</gene>
<dbReference type="Proteomes" id="UP001592582">
    <property type="component" value="Unassembled WGS sequence"/>
</dbReference>
<evidence type="ECO:0000313" key="5">
    <source>
        <dbReference type="EMBL" id="MFC1410720.1"/>
    </source>
</evidence>
<accession>A0ABV6VAJ3</accession>
<dbReference type="PANTHER" id="PTHR44846">
    <property type="entry name" value="MANNOSYL-D-GLYCERATE TRANSPORT/METABOLISM SYSTEM REPRESSOR MNGR-RELATED"/>
    <property type="match status" value="1"/>
</dbReference>
<dbReference type="SMART" id="SM00345">
    <property type="entry name" value="HTH_GNTR"/>
    <property type="match status" value="1"/>
</dbReference>
<dbReference type="PROSITE" id="PS50949">
    <property type="entry name" value="HTH_GNTR"/>
    <property type="match status" value="1"/>
</dbReference>
<evidence type="ECO:0000259" key="4">
    <source>
        <dbReference type="PROSITE" id="PS50949"/>
    </source>
</evidence>
<evidence type="ECO:0000256" key="1">
    <source>
        <dbReference type="ARBA" id="ARBA00023015"/>
    </source>
</evidence>
<dbReference type="Gene3D" id="1.10.10.10">
    <property type="entry name" value="Winged helix-like DNA-binding domain superfamily/Winged helix DNA-binding domain"/>
    <property type="match status" value="1"/>
</dbReference>
<dbReference type="SUPFAM" id="SSF46785">
    <property type="entry name" value="Winged helix' DNA-binding domain"/>
    <property type="match status" value="1"/>
</dbReference>
<sequence>MPTPPYRLIADELRRRILSGELAPGDTVPGENALVAQYSVAAETARKALGVLAAEGLTEARRGSGTRVREFRPILRQATKRLAAAQWAQGRSIWQADLDQRPMSVDSLTVTEQPCPEHVAAALGLEPTEPVWVRDRRYLVEGQAVMLSTSYLPARLVAGSAITAPDPGPGGIYARLAELGLGPVRFREQVRARMPLPDEAAALGLALGAPVVLIVRYAYSEDGLPVEVNEMVLDASRYLLEWEFPA</sequence>
<organism evidence="5 6">
    <name type="scientific">Streptacidiphilus alkalitolerans</name>
    <dbReference type="NCBI Taxonomy" id="3342712"/>
    <lineage>
        <taxon>Bacteria</taxon>
        <taxon>Bacillati</taxon>
        <taxon>Actinomycetota</taxon>
        <taxon>Actinomycetes</taxon>
        <taxon>Kitasatosporales</taxon>
        <taxon>Streptomycetaceae</taxon>
        <taxon>Streptacidiphilus</taxon>
    </lineage>
</organism>
<dbReference type="InterPro" id="IPR000524">
    <property type="entry name" value="Tscrpt_reg_HTH_GntR"/>
</dbReference>
<reference evidence="5 6" key="1">
    <citation type="submission" date="2024-09" db="EMBL/GenBank/DDBJ databases">
        <authorList>
            <person name="Lee S.D."/>
        </authorList>
    </citation>
    <scope>NUCLEOTIDE SEQUENCE [LARGE SCALE GENOMIC DNA]</scope>
    <source>
        <strain evidence="5 6">N1-1</strain>
    </source>
</reference>
<dbReference type="RefSeq" id="WP_380508949.1">
    <property type="nucleotide sequence ID" value="NZ_JBHEZX010000006.1"/>
</dbReference>
<dbReference type="Gene3D" id="3.40.1410.10">
    <property type="entry name" value="Chorismate lyase-like"/>
    <property type="match status" value="1"/>
</dbReference>
<dbReference type="CDD" id="cd07377">
    <property type="entry name" value="WHTH_GntR"/>
    <property type="match status" value="1"/>
</dbReference>
<dbReference type="EMBL" id="JBHEZX010000006">
    <property type="protein sequence ID" value="MFC1410720.1"/>
    <property type="molecule type" value="Genomic_DNA"/>
</dbReference>
<name>A0ABV6VAJ3_9ACTN</name>
<proteinExistence type="predicted"/>
<dbReference type="InterPro" id="IPR028978">
    <property type="entry name" value="Chorismate_lyase_/UTRA_dom_sf"/>
</dbReference>
<comment type="caution">
    <text evidence="5">The sequence shown here is derived from an EMBL/GenBank/DDBJ whole genome shotgun (WGS) entry which is preliminary data.</text>
</comment>
<evidence type="ECO:0000256" key="3">
    <source>
        <dbReference type="ARBA" id="ARBA00023163"/>
    </source>
</evidence>
<evidence type="ECO:0000313" key="6">
    <source>
        <dbReference type="Proteomes" id="UP001592582"/>
    </source>
</evidence>
<keyword evidence="2" id="KW-0238">DNA-binding</keyword>
<dbReference type="PANTHER" id="PTHR44846:SF17">
    <property type="entry name" value="GNTR-FAMILY TRANSCRIPTIONAL REGULATOR"/>
    <property type="match status" value="1"/>
</dbReference>
<keyword evidence="3" id="KW-0804">Transcription</keyword>
<dbReference type="InterPro" id="IPR036388">
    <property type="entry name" value="WH-like_DNA-bd_sf"/>
</dbReference>
<protein>
    <submittedName>
        <fullName evidence="5">GntR family transcriptional regulator</fullName>
    </submittedName>
</protein>
<dbReference type="Pfam" id="PF07702">
    <property type="entry name" value="UTRA"/>
    <property type="match status" value="1"/>
</dbReference>
<dbReference type="SUPFAM" id="SSF64288">
    <property type="entry name" value="Chorismate lyase-like"/>
    <property type="match status" value="1"/>
</dbReference>
<dbReference type="InterPro" id="IPR036390">
    <property type="entry name" value="WH_DNA-bd_sf"/>
</dbReference>
<dbReference type="InterPro" id="IPR050679">
    <property type="entry name" value="Bact_HTH_transcr_reg"/>
</dbReference>
<evidence type="ECO:0000256" key="2">
    <source>
        <dbReference type="ARBA" id="ARBA00023125"/>
    </source>
</evidence>
<keyword evidence="6" id="KW-1185">Reference proteome</keyword>
<feature type="domain" description="HTH gntR-type" evidence="4">
    <location>
        <begin position="3"/>
        <end position="71"/>
    </location>
</feature>